<evidence type="ECO:0000256" key="1">
    <source>
        <dbReference type="SAM" id="Phobius"/>
    </source>
</evidence>
<feature type="transmembrane region" description="Helical" evidence="1">
    <location>
        <begin position="121"/>
        <end position="148"/>
    </location>
</feature>
<keyword evidence="1" id="KW-0812">Transmembrane</keyword>
<dbReference type="InterPro" id="IPR056918">
    <property type="entry name" value="8xMP"/>
</dbReference>
<keyword evidence="1" id="KW-1133">Transmembrane helix</keyword>
<gene>
    <name evidence="2" type="ORF">F4162_01810</name>
</gene>
<reference evidence="2" key="1">
    <citation type="submission" date="2019-09" db="EMBL/GenBank/DDBJ databases">
        <title>Characterisation of the sponge microbiome using genome-centric metagenomics.</title>
        <authorList>
            <person name="Engelberts J.P."/>
            <person name="Robbins S.J."/>
            <person name="De Goeij J.M."/>
            <person name="Aranda M."/>
            <person name="Bell S.C."/>
            <person name="Webster N.S."/>
        </authorList>
    </citation>
    <scope>NUCLEOTIDE SEQUENCE</scope>
    <source>
        <strain evidence="2">SB0676_bin_10</strain>
    </source>
</reference>
<feature type="transmembrane region" description="Helical" evidence="1">
    <location>
        <begin position="59"/>
        <end position="80"/>
    </location>
</feature>
<organism evidence="2">
    <name type="scientific">Synechococcus sp. SB0676_bin_10</name>
    <dbReference type="NCBI Taxonomy" id="2604869"/>
    <lineage>
        <taxon>Bacteria</taxon>
        <taxon>Bacillati</taxon>
        <taxon>Cyanobacteriota</taxon>
        <taxon>Cyanophyceae</taxon>
        <taxon>Synechococcales</taxon>
        <taxon>Synechococcaceae</taxon>
        <taxon>Synechococcus</taxon>
    </lineage>
</organism>
<keyword evidence="1" id="KW-0472">Membrane</keyword>
<dbReference type="Pfam" id="PF24838">
    <property type="entry name" value="8xMP"/>
    <property type="match status" value="1"/>
</dbReference>
<name>A0A6B1F7K0_9SYNE</name>
<feature type="transmembrane region" description="Helical" evidence="1">
    <location>
        <begin position="33"/>
        <end position="53"/>
    </location>
</feature>
<evidence type="ECO:0000313" key="2">
    <source>
        <dbReference type="EMBL" id="MYG37756.1"/>
    </source>
</evidence>
<comment type="caution">
    <text evidence="2">The sequence shown here is derived from an EMBL/GenBank/DDBJ whole genome shotgun (WGS) entry which is preliminary data.</text>
</comment>
<accession>A0A6B1F7K0</accession>
<proteinExistence type="predicted"/>
<dbReference type="EMBL" id="VYDO01000069">
    <property type="protein sequence ID" value="MYG37756.1"/>
    <property type="molecule type" value="Genomic_DNA"/>
</dbReference>
<sequence length="154" mass="17893">MTNSSQDQLLEIYKLHAELADQVSQRREGANRLYVSLLSGFLVFLAALLRFGSGEVTTATLLLFSGIIGMAISGSWYIVIRSYRQLNKGKFATLHELEQKLDYPFFRREWEFLKQGRDRNLYWKLTVVETFLPIIFSLLFFSFLVIALCMFCNQ</sequence>
<dbReference type="AlphaFoldDB" id="A0A6B1F7K0"/>
<protein>
    <submittedName>
        <fullName evidence="2">Uncharacterized protein</fullName>
    </submittedName>
</protein>